<evidence type="ECO:0000256" key="1">
    <source>
        <dbReference type="SAM" id="MobiDB-lite"/>
    </source>
</evidence>
<feature type="signal peptide" evidence="2">
    <location>
        <begin position="1"/>
        <end position="21"/>
    </location>
</feature>
<evidence type="ECO:0000313" key="4">
    <source>
        <dbReference type="Proteomes" id="UP000466442"/>
    </source>
</evidence>
<feature type="region of interest" description="Disordered" evidence="1">
    <location>
        <begin position="59"/>
        <end position="214"/>
    </location>
</feature>
<evidence type="ECO:0000313" key="3">
    <source>
        <dbReference type="EMBL" id="KAF6207490.1"/>
    </source>
</evidence>
<feature type="region of interest" description="Disordered" evidence="1">
    <location>
        <begin position="228"/>
        <end position="267"/>
    </location>
</feature>
<name>A0A6A4K6H5_APOLU</name>
<dbReference type="AlphaFoldDB" id="A0A6A4K6H5"/>
<sequence>MLDLIVVRYLLFLCCWWPSEAQASDIFAEISWSLNWFNMETLKGSDKFRQLLKKFNQPNPSAKVGTSHDTSIRKSSRTIKKPEKFDSSPFVAKTKESKSRYESVSHKNKSELRVISEEGRGGNNKSKERTAGIDLDDPLSGSSRRKQVDSRKISEEQTGRYGKGNDKFRGQGADENPQAGGSGSSGGKRQDLREEITSREPSSPPQRSAFRLLAPENNRMPSTSRLMQHELASQPARRNQDHESSYMAEHRRKRDLESSYMPETRRPQDYEQSYVAGKRMVDMYSESRDDFAKPRPISSNQSRWRSNASQLHNNYGNIRQPVVRLVDVGEDRGHSTLYRSRLEIPSEPRKPSLVDVMKTRERETWQHSKMAPPPLDPTRLEGGFLRPPTPPGIAELVVKEQTLFIDTLNKFKNFTHCSTIEIIFILNHLESSLINKMSKTVKKTHSAQSELRTTVMESVPDESLKSFMVQSWLKSTNSVAPRWHDETENRKRGLGTAGNSRAKKMRMADDD</sequence>
<feature type="region of interest" description="Disordered" evidence="1">
    <location>
        <begin position="480"/>
        <end position="511"/>
    </location>
</feature>
<organism evidence="3 4">
    <name type="scientific">Apolygus lucorum</name>
    <name type="common">Small green plant bug</name>
    <name type="synonym">Lygocoris lucorum</name>
    <dbReference type="NCBI Taxonomy" id="248454"/>
    <lineage>
        <taxon>Eukaryota</taxon>
        <taxon>Metazoa</taxon>
        <taxon>Ecdysozoa</taxon>
        <taxon>Arthropoda</taxon>
        <taxon>Hexapoda</taxon>
        <taxon>Insecta</taxon>
        <taxon>Pterygota</taxon>
        <taxon>Neoptera</taxon>
        <taxon>Paraneoptera</taxon>
        <taxon>Hemiptera</taxon>
        <taxon>Heteroptera</taxon>
        <taxon>Panheteroptera</taxon>
        <taxon>Cimicomorpha</taxon>
        <taxon>Miridae</taxon>
        <taxon>Mirini</taxon>
        <taxon>Apolygus</taxon>
    </lineage>
</organism>
<accession>A0A6A4K6H5</accession>
<feature type="compositionally biased region" description="Basic and acidic residues" evidence="1">
    <location>
        <begin position="188"/>
        <end position="198"/>
    </location>
</feature>
<protein>
    <submittedName>
        <fullName evidence="3">Uncharacterized protein</fullName>
    </submittedName>
</protein>
<reference evidence="3" key="1">
    <citation type="journal article" date="2021" name="Mol. Ecol. Resour.">
        <title>Apolygus lucorum genome provides insights into omnivorousness and mesophyll feeding.</title>
        <authorList>
            <person name="Liu Y."/>
            <person name="Liu H."/>
            <person name="Wang H."/>
            <person name="Huang T."/>
            <person name="Liu B."/>
            <person name="Yang B."/>
            <person name="Yin L."/>
            <person name="Li B."/>
            <person name="Zhang Y."/>
            <person name="Zhang S."/>
            <person name="Jiang F."/>
            <person name="Zhang X."/>
            <person name="Ren Y."/>
            <person name="Wang B."/>
            <person name="Wang S."/>
            <person name="Lu Y."/>
            <person name="Wu K."/>
            <person name="Fan W."/>
            <person name="Wang G."/>
        </authorList>
    </citation>
    <scope>NUCLEOTIDE SEQUENCE</scope>
    <source>
        <strain evidence="3">12Hb</strain>
    </source>
</reference>
<feature type="compositionally biased region" description="Basic and acidic residues" evidence="1">
    <location>
        <begin position="146"/>
        <end position="169"/>
    </location>
</feature>
<gene>
    <name evidence="3" type="ORF">GE061_015936</name>
</gene>
<feature type="chain" id="PRO_5043904787" evidence="2">
    <location>
        <begin position="22"/>
        <end position="511"/>
    </location>
</feature>
<evidence type="ECO:0000256" key="2">
    <source>
        <dbReference type="SAM" id="SignalP"/>
    </source>
</evidence>
<feature type="compositionally biased region" description="Basic and acidic residues" evidence="1">
    <location>
        <begin position="93"/>
        <end position="131"/>
    </location>
</feature>
<dbReference type="Proteomes" id="UP000466442">
    <property type="component" value="Unassembled WGS sequence"/>
</dbReference>
<dbReference type="EMBL" id="WIXP02000007">
    <property type="protein sequence ID" value="KAF6207490.1"/>
    <property type="molecule type" value="Genomic_DNA"/>
</dbReference>
<feature type="compositionally biased region" description="Basic and acidic residues" evidence="1">
    <location>
        <begin position="482"/>
        <end position="491"/>
    </location>
</feature>
<proteinExistence type="predicted"/>
<keyword evidence="2" id="KW-0732">Signal</keyword>
<comment type="caution">
    <text evidence="3">The sequence shown here is derived from an EMBL/GenBank/DDBJ whole genome shotgun (WGS) entry which is preliminary data.</text>
</comment>
<keyword evidence="4" id="KW-1185">Reference proteome</keyword>